<dbReference type="RefSeq" id="XP_027609070.1">
    <property type="nucleotide sequence ID" value="XM_027753269.1"/>
</dbReference>
<dbReference type="Proteomes" id="UP000287166">
    <property type="component" value="Unassembled WGS sequence"/>
</dbReference>
<dbReference type="AlphaFoldDB" id="A0A401G7M3"/>
<organism evidence="1 2">
    <name type="scientific">Sparassis crispa</name>
    <dbReference type="NCBI Taxonomy" id="139825"/>
    <lineage>
        <taxon>Eukaryota</taxon>
        <taxon>Fungi</taxon>
        <taxon>Dikarya</taxon>
        <taxon>Basidiomycota</taxon>
        <taxon>Agaricomycotina</taxon>
        <taxon>Agaricomycetes</taxon>
        <taxon>Polyporales</taxon>
        <taxon>Sparassidaceae</taxon>
        <taxon>Sparassis</taxon>
    </lineage>
</organism>
<gene>
    <name evidence="1" type="ORF">SCP_0110400</name>
</gene>
<comment type="caution">
    <text evidence="1">The sequence shown here is derived from an EMBL/GenBank/DDBJ whole genome shotgun (WGS) entry which is preliminary data.</text>
</comment>
<dbReference type="GeneID" id="38775074"/>
<accession>A0A401G7M3</accession>
<protein>
    <submittedName>
        <fullName evidence="1">Uncharacterized protein</fullName>
    </submittedName>
</protein>
<evidence type="ECO:0000313" key="1">
    <source>
        <dbReference type="EMBL" id="GBE78157.1"/>
    </source>
</evidence>
<proteinExistence type="predicted"/>
<dbReference type="InParanoid" id="A0A401G7M3"/>
<evidence type="ECO:0000313" key="2">
    <source>
        <dbReference type="Proteomes" id="UP000287166"/>
    </source>
</evidence>
<keyword evidence="2" id="KW-1185">Reference proteome</keyword>
<name>A0A401G7M3_9APHY</name>
<dbReference type="EMBL" id="BFAD01000001">
    <property type="protein sequence ID" value="GBE78157.1"/>
    <property type="molecule type" value="Genomic_DNA"/>
</dbReference>
<reference evidence="1 2" key="1">
    <citation type="journal article" date="2018" name="Sci. Rep.">
        <title>Genome sequence of the cauliflower mushroom Sparassis crispa (Hanabiratake) and its association with beneficial usage.</title>
        <authorList>
            <person name="Kiyama R."/>
            <person name="Furutani Y."/>
            <person name="Kawaguchi K."/>
            <person name="Nakanishi T."/>
        </authorList>
    </citation>
    <scope>NUCLEOTIDE SEQUENCE [LARGE SCALE GENOMIC DNA]</scope>
</reference>
<sequence>MTSLCDCETPMESLPIDDSTYVRRIGFQHVALQALENDKAAILLPLYLPVALKQVQIYLPPISLIFAVGRHPVTAD</sequence>